<feature type="region of interest" description="Disordered" evidence="7">
    <location>
        <begin position="1"/>
        <end position="32"/>
    </location>
</feature>
<comment type="similarity">
    <text evidence="2">Belongs to the peptidase S54 family.</text>
</comment>
<evidence type="ECO:0000256" key="1">
    <source>
        <dbReference type="ARBA" id="ARBA00004141"/>
    </source>
</evidence>
<evidence type="ECO:0000256" key="7">
    <source>
        <dbReference type="SAM" id="MobiDB-lite"/>
    </source>
</evidence>
<dbReference type="PANTHER" id="PTHR43731:SF14">
    <property type="entry name" value="PRESENILIN-ASSOCIATED RHOMBOID-LIKE PROTEIN, MITOCHONDRIAL"/>
    <property type="match status" value="1"/>
</dbReference>
<evidence type="ECO:0000313" key="11">
    <source>
        <dbReference type="Proteomes" id="UP001152797"/>
    </source>
</evidence>
<dbReference type="GO" id="GO:0004252">
    <property type="term" value="F:serine-type endopeptidase activity"/>
    <property type="evidence" value="ECO:0007669"/>
    <property type="project" value="InterPro"/>
</dbReference>
<keyword evidence="6" id="KW-0472">Membrane</keyword>
<reference evidence="10" key="2">
    <citation type="submission" date="2024-04" db="EMBL/GenBank/DDBJ databases">
        <authorList>
            <person name="Chen Y."/>
            <person name="Shah S."/>
            <person name="Dougan E. K."/>
            <person name="Thang M."/>
            <person name="Chan C."/>
        </authorList>
    </citation>
    <scope>NUCLEOTIDE SEQUENCE [LARGE SCALE GENOMIC DNA]</scope>
</reference>
<sequence>MEVDELKSHTLSQAPQQAVTERATSAQSSTGELPEALTTFPAYGDGEEILLVDEVDVFFGSDFYGQTHNQVAVLAFLEVQALLREIWKNRDNAANLRAFNQQVFEWKEFKALLQKFPDFSDMVKSEVTQMCADMKDHLETGNDYIFNGSKIGYKVMDGIAYDVVKGYKTAFAYLQEASKGHVDEAILQKVLALRIPCCRFSYANLGSSPKILGVSGTIEALGKYEWTVMQRFGISSYTLVPSVYGRNNFAFLNQAHGMPITISTDKDHSFDIFTQVTKKVQEDRAVIVFFRDVQQVIDFMQSTYYSKVVNKNALLPNLLDADKDWIAKKAATNRQVTFAPAIFGRGTDFCCFDEKLEQAGGVHIIQAFFSDDESEEVQIQGRTARQGKSGTYSIILADSEVKDLGLDPASLRNMQAQACYGALCQARERKRDRFVKEMEAKLKKANAFDSKSHAYLDALLAGDSCLATDRLKDLYRQLGRAGLRAAAAYHFVCCYDESGSMRGPPWQQLKAAHSAFMQKLQHQPSAKVSIVQFDCSSRTVLEFGDAAQAARTNLEGNWGGTCFEPALGEALRLMRAGSQKFLSLTPVLLFMSDGENIDGDCIQTITNMQREFPALVFHAVIFRKSDSARLRGMVGAASNGHFHISINGVQLVETFSSIASSLEYTGRVTSCTTSLAERERVAKRQLSKFVKQQVFPKLGPRSVRVFTERDEMASIPGTSPPLSYHTLVVNAGEPRSKSDPPGFVALSSLLAANVVTFGCWSVANGRENGQMRNTMLGHFLCSRSHLQKGRWHTLLTSCIFHQRPAHCIFNTCALWTVGRIAAEHLTNVELAGLFAACGLGSSTGHVLLHRRPVLGASGMLMGVFTTSSMLQPERRLSVVAPFEGWMPIADLTHLFVGVNCIGFALRRSPLFQHVAWAAHIAGAAAGYGVGWLSYFAGDKRFADPLAIHKKIARMMLDTTTSRAGRTATATDFPCRFMAIASGAFVLPEPAHPQSRRSLLTGALFAGLPIASLIDPEPAAARIVTLGLPCRCCERDWCATSCVEASDGFETKCNCHEFLSELVSSEQKVVSGGLYKLPADASRARLDAMDAGLGEEGWASQLGWKDANLLKWNPEDGSHLKVKTSTLDGAGEGLFTTEALPANTVLPPYQGKPLSIAEFRTMRGTRDMDYVWCPLREEGLFNFTDDQLVAAEKAGAATTFCIDGRETAEKNPTRYINAARSKEQCKKVNVKICEFGDVAYFRTTKDVKRGAELITDYGSEYWEDFEGC</sequence>
<proteinExistence type="inferred from homology"/>
<dbReference type="GO" id="GO:0016020">
    <property type="term" value="C:membrane"/>
    <property type="evidence" value="ECO:0007669"/>
    <property type="project" value="UniProtKB-SubCell"/>
</dbReference>
<evidence type="ECO:0000256" key="5">
    <source>
        <dbReference type="ARBA" id="ARBA00022989"/>
    </source>
</evidence>
<evidence type="ECO:0000313" key="9">
    <source>
        <dbReference type="EMBL" id="CAI3998730.1"/>
    </source>
</evidence>
<dbReference type="InterPro" id="IPR027417">
    <property type="entry name" value="P-loop_NTPase"/>
</dbReference>
<dbReference type="SMART" id="SM00317">
    <property type="entry name" value="SET"/>
    <property type="match status" value="1"/>
</dbReference>
<comment type="subcellular location">
    <subcellularLocation>
        <location evidence="1">Membrane</location>
        <topology evidence="1">Multi-pass membrane protein</topology>
    </subcellularLocation>
</comment>
<accession>A0A9P1CW21</accession>
<dbReference type="Pfam" id="PF01694">
    <property type="entry name" value="Rhomboid"/>
    <property type="match status" value="1"/>
</dbReference>
<keyword evidence="4" id="KW-0378">Hydrolase</keyword>
<reference evidence="9" key="1">
    <citation type="submission" date="2022-10" db="EMBL/GenBank/DDBJ databases">
        <authorList>
            <person name="Chen Y."/>
            <person name="Dougan E. K."/>
            <person name="Chan C."/>
            <person name="Rhodes N."/>
            <person name="Thang M."/>
        </authorList>
    </citation>
    <scope>NUCLEOTIDE SEQUENCE</scope>
</reference>
<dbReference type="EMBL" id="CAMXCT010002534">
    <property type="protein sequence ID" value="CAI3998730.1"/>
    <property type="molecule type" value="Genomic_DNA"/>
</dbReference>
<dbReference type="Gene3D" id="2.170.270.10">
    <property type="entry name" value="SET domain"/>
    <property type="match status" value="1"/>
</dbReference>
<dbReference type="SUPFAM" id="SSF82199">
    <property type="entry name" value="SET domain"/>
    <property type="match status" value="1"/>
</dbReference>
<evidence type="ECO:0000256" key="4">
    <source>
        <dbReference type="ARBA" id="ARBA00022801"/>
    </source>
</evidence>
<dbReference type="InterPro" id="IPR046341">
    <property type="entry name" value="SET_dom_sf"/>
</dbReference>
<dbReference type="OrthoDB" id="5560686at2759"/>
<dbReference type="Gene3D" id="1.20.1540.10">
    <property type="entry name" value="Rhomboid-like"/>
    <property type="match status" value="1"/>
</dbReference>
<dbReference type="Proteomes" id="UP001152797">
    <property type="component" value="Unassembled WGS sequence"/>
</dbReference>
<evidence type="ECO:0000256" key="2">
    <source>
        <dbReference type="ARBA" id="ARBA00009045"/>
    </source>
</evidence>
<dbReference type="InterPro" id="IPR036465">
    <property type="entry name" value="vWFA_dom_sf"/>
</dbReference>
<dbReference type="AlphaFoldDB" id="A0A9P1CW21"/>
<dbReference type="SUPFAM" id="SSF52540">
    <property type="entry name" value="P-loop containing nucleoside triphosphate hydrolases"/>
    <property type="match status" value="1"/>
</dbReference>
<dbReference type="Gene3D" id="3.40.50.300">
    <property type="entry name" value="P-loop containing nucleotide triphosphate hydrolases"/>
    <property type="match status" value="1"/>
</dbReference>
<dbReference type="InterPro" id="IPR002035">
    <property type="entry name" value="VWF_A"/>
</dbReference>
<evidence type="ECO:0000313" key="10">
    <source>
        <dbReference type="EMBL" id="CAL1152105.1"/>
    </source>
</evidence>
<evidence type="ECO:0000259" key="8">
    <source>
        <dbReference type="PROSITE" id="PS50280"/>
    </source>
</evidence>
<keyword evidence="3" id="KW-0812">Transmembrane</keyword>
<keyword evidence="11" id="KW-1185">Reference proteome</keyword>
<dbReference type="InterPro" id="IPR001214">
    <property type="entry name" value="SET_dom"/>
</dbReference>
<feature type="compositionally biased region" description="Polar residues" evidence="7">
    <location>
        <begin position="9"/>
        <end position="31"/>
    </location>
</feature>
<dbReference type="InterPro" id="IPR050925">
    <property type="entry name" value="Rhomboid_protease_S54"/>
</dbReference>
<protein>
    <recommendedName>
        <fullName evidence="8">SET domain-containing protein</fullName>
    </recommendedName>
</protein>
<dbReference type="InterPro" id="IPR035952">
    <property type="entry name" value="Rhomboid-like_sf"/>
</dbReference>
<dbReference type="InterPro" id="IPR022764">
    <property type="entry name" value="Peptidase_S54_rhomboid_dom"/>
</dbReference>
<dbReference type="EMBL" id="CAMXCT020002534">
    <property type="protein sequence ID" value="CAL1152105.1"/>
    <property type="molecule type" value="Genomic_DNA"/>
</dbReference>
<dbReference type="Pfam" id="PF13519">
    <property type="entry name" value="VWA_2"/>
    <property type="match status" value="1"/>
</dbReference>
<dbReference type="PROSITE" id="PS50280">
    <property type="entry name" value="SET"/>
    <property type="match status" value="1"/>
</dbReference>
<dbReference type="SUPFAM" id="SSF144091">
    <property type="entry name" value="Rhomboid-like"/>
    <property type="match status" value="1"/>
</dbReference>
<organism evidence="9">
    <name type="scientific">Cladocopium goreaui</name>
    <dbReference type="NCBI Taxonomy" id="2562237"/>
    <lineage>
        <taxon>Eukaryota</taxon>
        <taxon>Sar</taxon>
        <taxon>Alveolata</taxon>
        <taxon>Dinophyceae</taxon>
        <taxon>Suessiales</taxon>
        <taxon>Symbiodiniaceae</taxon>
        <taxon>Cladocopium</taxon>
    </lineage>
</organism>
<dbReference type="PANTHER" id="PTHR43731">
    <property type="entry name" value="RHOMBOID PROTEASE"/>
    <property type="match status" value="1"/>
</dbReference>
<dbReference type="EMBL" id="CAMXCT030002534">
    <property type="protein sequence ID" value="CAL4786042.1"/>
    <property type="molecule type" value="Genomic_DNA"/>
</dbReference>
<dbReference type="CDD" id="cd00198">
    <property type="entry name" value="vWFA"/>
    <property type="match status" value="1"/>
</dbReference>
<gene>
    <name evidence="9" type="ORF">C1SCF055_LOCUS25005</name>
</gene>
<dbReference type="Pfam" id="PF21549">
    <property type="entry name" value="PRDM2_PR"/>
    <property type="match status" value="1"/>
</dbReference>
<keyword evidence="5" id="KW-1133">Transmembrane helix</keyword>
<evidence type="ECO:0000256" key="3">
    <source>
        <dbReference type="ARBA" id="ARBA00022692"/>
    </source>
</evidence>
<feature type="domain" description="SET" evidence="8">
    <location>
        <begin position="1117"/>
        <end position="1257"/>
    </location>
</feature>
<name>A0A9P1CW21_9DINO</name>
<dbReference type="Gene3D" id="3.40.50.410">
    <property type="entry name" value="von Willebrand factor, type A domain"/>
    <property type="match status" value="1"/>
</dbReference>
<dbReference type="SUPFAM" id="SSF53300">
    <property type="entry name" value="vWA-like"/>
    <property type="match status" value="1"/>
</dbReference>
<evidence type="ECO:0000256" key="6">
    <source>
        <dbReference type="ARBA" id="ARBA00023136"/>
    </source>
</evidence>
<comment type="caution">
    <text evidence="9">The sequence shown here is derived from an EMBL/GenBank/DDBJ whole genome shotgun (WGS) entry which is preliminary data.</text>
</comment>